<dbReference type="EMBL" id="JAXIOK010000022">
    <property type="protein sequence ID" value="KAK4744316.1"/>
    <property type="molecule type" value="Genomic_DNA"/>
</dbReference>
<dbReference type="AlphaFoldDB" id="A0AAN7GI26"/>
<dbReference type="Proteomes" id="UP001345219">
    <property type="component" value="Chromosome 9"/>
</dbReference>
<evidence type="ECO:0000313" key="1">
    <source>
        <dbReference type="EMBL" id="KAK4744316.1"/>
    </source>
</evidence>
<protein>
    <recommendedName>
        <fullName evidence="3">Chorein N-terminal domain-containing protein</fullName>
    </recommendedName>
</protein>
<dbReference type="InterPro" id="IPR026728">
    <property type="entry name" value="BLTP3A/B"/>
</dbReference>
<dbReference type="PANTHER" id="PTHR22774:SF11">
    <property type="entry name" value="CHOREIN N-TERMINAL DOMAIN-CONTAINING PROTEIN"/>
    <property type="match status" value="1"/>
</dbReference>
<dbReference type="PANTHER" id="PTHR22774">
    <property type="entry name" value="CHOREIN N-TERMINAL DOMAIN-CONTAINING PROTEIN"/>
    <property type="match status" value="1"/>
</dbReference>
<reference evidence="1 2" key="1">
    <citation type="journal article" date="2023" name="Hortic Res">
        <title>Pangenome of water caltrop reveals structural variations and asymmetric subgenome divergence after allopolyploidization.</title>
        <authorList>
            <person name="Zhang X."/>
            <person name="Chen Y."/>
            <person name="Wang L."/>
            <person name="Yuan Y."/>
            <person name="Fang M."/>
            <person name="Shi L."/>
            <person name="Lu R."/>
            <person name="Comes H.P."/>
            <person name="Ma Y."/>
            <person name="Chen Y."/>
            <person name="Huang G."/>
            <person name="Zhou Y."/>
            <person name="Zheng Z."/>
            <person name="Qiu Y."/>
        </authorList>
    </citation>
    <scope>NUCLEOTIDE SEQUENCE [LARGE SCALE GENOMIC DNA]</scope>
    <source>
        <tissue evidence="1">Roots</tissue>
    </source>
</reference>
<name>A0AAN7GI26_9MYRT</name>
<proteinExistence type="predicted"/>
<sequence length="1197" mass="132026">MESILARALEYTLKYWLKSFSRDQFKLQGRTVQLSNLDINGDALHSSIGLPPALNVTAAKVRKLVIVLPSSISNVQIEPILVQIDRLDLVLEENQDVEKCRSQSSSPSSTSSGWSSSYGFADKISDGMSVEINTVNLLLETRGGDRQKGGAAWASPMASITICNLVLYTTNENWEVVNLKEARDFFSNSKFIYVFKKLEWESLSIDLLPHPDMFTESNLARAQEGADLRDDDGAKRVFFGGERFIEGISGQAYITIKRTELNRPLGLEVQLYITAAVCPALSEPGLRALLRFLTGLYICLNRGDVDLKAQQGSVEAAGISMVSIVVDHIFLSIKDAEFHLDLLMQSLHFSRATVSDGESANNLTTVTIGGLFLRDTFSHPPCTLVQPSMQCPNESLQIPEFAKNFSPPIYPLGEADWQKIMGVPLISLYTLQVKPSPNPPSFASETFINCQPLMVYLQEESCLRIASFLADGIAVSPGAVLPDSSVNSFFFIMRGLDISFPLIMDEVYTPTNRNKNIPRSSFTGAKLHIEDFLFSESPSLKLKLLNLEKDPACFCFWEGQPIDTSQKKWTAKAANLTLSLEASSSSFDKANRSREVTSDIWRCVEVKDVRVEVAMATTDGNPLTDVPPPGGIFRVGVACGQYLSNSSVEQLFFVLDLYAYIGKISENIAVVGKNSRKIKLKDDHSSSKRLMDKVPSDTSVSLAVSDLQLRFLESSSLNIEGMPLVQFIGEGLSIKVSHRTLGGAIAVSSILWWESIEIDCVDTESSLAYNSTENDQHMDSGKLRAVLWIDNKRKHGSSINSGMLPFLDITIVQVIPFNEIDNESHSLSISACFSGIHLGGGMNYAELLLHRFGILGPDGEPGKDLLKGLENLSSTPLAKLLKAPSLADDIQSDGKKDFLHFSKPHNVDVSVELKDWLFALEGPNEMVDTWQDCGHTDVSREERSWHVTFQSLHMAAKSKTDHRNGMNYKEKSNGVSKYPLESVIIGIEGLQAVKPRAQKDLLTKSYTNGMKETVQPSGGVDVEARMVIREENGKDEMAEWMVDNLKFSIKKPIEAIVTKEEVQHLMHLCKSEADSMGQIIAGVICLLKLESSIGHAAIDQLRNLGSEGLDRIITPDKLGRVSSPRSFGLNSPMLIGEASKRSVQMTVSSIEEAISDSRAKYASLKTTLDGLSSMEVEQLGKSLEEVDMLLKQLRTQI</sequence>
<dbReference type="Pfam" id="PF24917">
    <property type="entry name" value="BLTP3A_B"/>
    <property type="match status" value="1"/>
</dbReference>
<gene>
    <name evidence="1" type="ORF">SAY87_010628</name>
</gene>
<keyword evidence="2" id="KW-1185">Reference proteome</keyword>
<evidence type="ECO:0000313" key="2">
    <source>
        <dbReference type="Proteomes" id="UP001345219"/>
    </source>
</evidence>
<evidence type="ECO:0008006" key="3">
    <source>
        <dbReference type="Google" id="ProtNLM"/>
    </source>
</evidence>
<comment type="caution">
    <text evidence="1">The sequence shown here is derived from an EMBL/GenBank/DDBJ whole genome shotgun (WGS) entry which is preliminary data.</text>
</comment>
<accession>A0AAN7GI26</accession>
<organism evidence="1 2">
    <name type="scientific">Trapa incisa</name>
    <dbReference type="NCBI Taxonomy" id="236973"/>
    <lineage>
        <taxon>Eukaryota</taxon>
        <taxon>Viridiplantae</taxon>
        <taxon>Streptophyta</taxon>
        <taxon>Embryophyta</taxon>
        <taxon>Tracheophyta</taxon>
        <taxon>Spermatophyta</taxon>
        <taxon>Magnoliopsida</taxon>
        <taxon>eudicotyledons</taxon>
        <taxon>Gunneridae</taxon>
        <taxon>Pentapetalae</taxon>
        <taxon>rosids</taxon>
        <taxon>malvids</taxon>
        <taxon>Myrtales</taxon>
        <taxon>Lythraceae</taxon>
        <taxon>Trapa</taxon>
    </lineage>
</organism>